<accession>A0AAE3KRF2</accession>
<name>A0AAE3KRF2_9CYAN</name>
<dbReference type="Proteomes" id="UP001204953">
    <property type="component" value="Unassembled WGS sequence"/>
</dbReference>
<keyword evidence="1" id="KW-1133">Transmembrane helix</keyword>
<evidence type="ECO:0000313" key="2">
    <source>
        <dbReference type="EMBL" id="MCP2728357.1"/>
    </source>
</evidence>
<comment type="caution">
    <text evidence="2">The sequence shown here is derived from an EMBL/GenBank/DDBJ whole genome shotgun (WGS) entry which is preliminary data.</text>
</comment>
<feature type="transmembrane region" description="Helical" evidence="1">
    <location>
        <begin position="107"/>
        <end position="124"/>
    </location>
</feature>
<feature type="transmembrane region" description="Helical" evidence="1">
    <location>
        <begin position="33"/>
        <end position="53"/>
    </location>
</feature>
<sequence length="272" mass="32014">MPWRATIVFLLSIPVSSWLFWRGFPWLLPKLSRLVLLCANCLGQLILLAEYLITQYIRKKRPQVPFWIYQVGDILSEIVSFLDGITQRLDKLYKYVLDKNKQWLPSNTWYVIAGIILPCLWFASPSVGESTAAKLIDNGKTWWYSFEGWVLTSEWKPSYLSFPPEQFVWDYCAAINKGNFSQAWDMTTPDFKNNKKLMPQGYNSYLEWWKDEVQEVKLNKVTLISKNNNSAVVDVDWQFFMKKKPNNSQSTLFVLSWNTKNSKWVLYTTKKL</sequence>
<reference evidence="2" key="1">
    <citation type="submission" date="2022-06" db="EMBL/GenBank/DDBJ databases">
        <title>New cyanobacteria of genus Symplocastrum in benthos of Lake Baikal.</title>
        <authorList>
            <person name="Sorokovikova E."/>
            <person name="Tikhonova I."/>
            <person name="Krasnopeev A."/>
            <person name="Evseev P."/>
            <person name="Gladkikh A."/>
            <person name="Belykh O."/>
        </authorList>
    </citation>
    <scope>NUCLEOTIDE SEQUENCE</scope>
    <source>
        <strain evidence="2">BBK-W-15</strain>
    </source>
</reference>
<keyword evidence="1" id="KW-0812">Transmembrane</keyword>
<evidence type="ECO:0000256" key="1">
    <source>
        <dbReference type="SAM" id="Phobius"/>
    </source>
</evidence>
<protein>
    <submittedName>
        <fullName evidence="2">Uncharacterized protein</fullName>
    </submittedName>
</protein>
<gene>
    <name evidence="2" type="ORF">NJ959_07695</name>
</gene>
<dbReference type="AlphaFoldDB" id="A0AAE3KRF2"/>
<proteinExistence type="predicted"/>
<evidence type="ECO:0000313" key="3">
    <source>
        <dbReference type="Proteomes" id="UP001204953"/>
    </source>
</evidence>
<keyword evidence="1" id="KW-0472">Membrane</keyword>
<keyword evidence="3" id="KW-1185">Reference proteome</keyword>
<organism evidence="2 3">
    <name type="scientific">Limnofasciculus baicalensis BBK-W-15</name>
    <dbReference type="NCBI Taxonomy" id="2699891"/>
    <lineage>
        <taxon>Bacteria</taxon>
        <taxon>Bacillati</taxon>
        <taxon>Cyanobacteriota</taxon>
        <taxon>Cyanophyceae</taxon>
        <taxon>Coleofasciculales</taxon>
        <taxon>Coleofasciculaceae</taxon>
        <taxon>Limnofasciculus</taxon>
        <taxon>Limnofasciculus baicalensis</taxon>
    </lineage>
</organism>
<dbReference type="EMBL" id="JAMZMM010000050">
    <property type="protein sequence ID" value="MCP2728357.1"/>
    <property type="molecule type" value="Genomic_DNA"/>
</dbReference>